<feature type="compositionally biased region" description="Basic and acidic residues" evidence="5">
    <location>
        <begin position="13"/>
        <end position="24"/>
    </location>
</feature>
<evidence type="ECO:0000256" key="2">
    <source>
        <dbReference type="ARBA" id="ARBA00022771"/>
    </source>
</evidence>
<dbReference type="GO" id="GO:0008270">
    <property type="term" value="F:zinc ion binding"/>
    <property type="evidence" value="ECO:0007669"/>
    <property type="project" value="UniProtKB-KW"/>
</dbReference>
<dbReference type="InterPro" id="IPR013083">
    <property type="entry name" value="Znf_RING/FYVE/PHD"/>
</dbReference>
<dbReference type="OrthoDB" id="9049620at2759"/>
<evidence type="ECO:0000256" key="1">
    <source>
        <dbReference type="ARBA" id="ARBA00022723"/>
    </source>
</evidence>
<dbReference type="InterPro" id="IPR038896">
    <property type="entry name" value="RNF170"/>
</dbReference>
<dbReference type="AlphaFoldDB" id="A0A484MLF0"/>
<keyword evidence="6" id="KW-0812">Transmembrane</keyword>
<sequence>MIEQSSRGSEMAEVEKDRKEKPPEDDCCPICFGDFAAACRTDCGHWYCGNCILQLWKFRGALRACKCPICTCFITKLTPKASLFSQQEKEVVDLLKGIHRYNRLYEGGMRGIALVCFLRKTPLFLRSVLWALMDMLLDPHQLRLNYNMMRFVALLVGWIYSKCHMDFIPTGRLGIYAVLDTCAVFFVALLFSIGLYRKWLRGRRVRRFAMEQQAVGID</sequence>
<feature type="domain" description="RING-type" evidence="7">
    <location>
        <begin position="28"/>
        <end position="71"/>
    </location>
</feature>
<dbReference type="SUPFAM" id="SSF57850">
    <property type="entry name" value="RING/U-box"/>
    <property type="match status" value="1"/>
</dbReference>
<keyword evidence="6" id="KW-1133">Transmembrane helix</keyword>
<proteinExistence type="predicted"/>
<keyword evidence="2 4" id="KW-0863">Zinc-finger</keyword>
<dbReference type="InterPro" id="IPR027370">
    <property type="entry name" value="Znf-RING_euk"/>
</dbReference>
<dbReference type="Pfam" id="PF13445">
    <property type="entry name" value="zf-RING_UBOX"/>
    <property type="match status" value="1"/>
</dbReference>
<dbReference type="Proteomes" id="UP000595140">
    <property type="component" value="Unassembled WGS sequence"/>
</dbReference>
<evidence type="ECO:0000313" key="8">
    <source>
        <dbReference type="EMBL" id="VFQ89662.1"/>
    </source>
</evidence>
<keyword evidence="3" id="KW-0862">Zinc</keyword>
<dbReference type="PROSITE" id="PS50089">
    <property type="entry name" value="ZF_RING_2"/>
    <property type="match status" value="1"/>
</dbReference>
<dbReference type="Gene3D" id="3.30.40.10">
    <property type="entry name" value="Zinc/RING finger domain, C3HC4 (zinc finger)"/>
    <property type="match status" value="1"/>
</dbReference>
<evidence type="ECO:0000256" key="3">
    <source>
        <dbReference type="ARBA" id="ARBA00022833"/>
    </source>
</evidence>
<dbReference type="EMBL" id="OOIL02003813">
    <property type="protein sequence ID" value="VFQ89662.1"/>
    <property type="molecule type" value="Genomic_DNA"/>
</dbReference>
<keyword evidence="1" id="KW-0479">Metal-binding</keyword>
<gene>
    <name evidence="8" type="ORF">CCAM_LOCUS31438</name>
</gene>
<dbReference type="PANTHER" id="PTHR22894:SF6">
    <property type="entry name" value="E3 UBIQUITIN-PROTEIN LIGASE RNF170-LIKE ISOFORM X1"/>
    <property type="match status" value="1"/>
</dbReference>
<dbReference type="InterPro" id="IPR017907">
    <property type="entry name" value="Znf_RING_CS"/>
</dbReference>
<name>A0A484MLF0_9ASTE</name>
<dbReference type="PROSITE" id="PS00518">
    <property type="entry name" value="ZF_RING_1"/>
    <property type="match status" value="1"/>
</dbReference>
<accession>A0A484MLF0</accession>
<evidence type="ECO:0000256" key="5">
    <source>
        <dbReference type="SAM" id="MobiDB-lite"/>
    </source>
</evidence>
<dbReference type="PANTHER" id="PTHR22894">
    <property type="entry name" value="RING-TYPE DOMAIN-CONTAINING PROTEIN"/>
    <property type="match status" value="1"/>
</dbReference>
<protein>
    <recommendedName>
        <fullName evidence="7">RING-type domain-containing protein</fullName>
    </recommendedName>
</protein>
<evidence type="ECO:0000256" key="4">
    <source>
        <dbReference type="PROSITE-ProRule" id="PRU00175"/>
    </source>
</evidence>
<evidence type="ECO:0000313" key="9">
    <source>
        <dbReference type="Proteomes" id="UP000595140"/>
    </source>
</evidence>
<feature type="region of interest" description="Disordered" evidence="5">
    <location>
        <begin position="1"/>
        <end position="24"/>
    </location>
</feature>
<keyword evidence="6" id="KW-0472">Membrane</keyword>
<evidence type="ECO:0000259" key="7">
    <source>
        <dbReference type="PROSITE" id="PS50089"/>
    </source>
</evidence>
<reference evidence="8 9" key="1">
    <citation type="submission" date="2018-04" db="EMBL/GenBank/DDBJ databases">
        <authorList>
            <person name="Vogel A."/>
        </authorList>
    </citation>
    <scope>NUCLEOTIDE SEQUENCE [LARGE SCALE GENOMIC DNA]</scope>
</reference>
<organism evidence="8 9">
    <name type="scientific">Cuscuta campestris</name>
    <dbReference type="NCBI Taxonomy" id="132261"/>
    <lineage>
        <taxon>Eukaryota</taxon>
        <taxon>Viridiplantae</taxon>
        <taxon>Streptophyta</taxon>
        <taxon>Embryophyta</taxon>
        <taxon>Tracheophyta</taxon>
        <taxon>Spermatophyta</taxon>
        <taxon>Magnoliopsida</taxon>
        <taxon>eudicotyledons</taxon>
        <taxon>Gunneridae</taxon>
        <taxon>Pentapetalae</taxon>
        <taxon>asterids</taxon>
        <taxon>lamiids</taxon>
        <taxon>Solanales</taxon>
        <taxon>Convolvulaceae</taxon>
        <taxon>Cuscuteae</taxon>
        <taxon>Cuscuta</taxon>
        <taxon>Cuscuta subgen. Grammica</taxon>
        <taxon>Cuscuta sect. Cleistogrammica</taxon>
    </lineage>
</organism>
<dbReference type="InterPro" id="IPR001841">
    <property type="entry name" value="Znf_RING"/>
</dbReference>
<feature type="transmembrane region" description="Helical" evidence="6">
    <location>
        <begin position="173"/>
        <end position="196"/>
    </location>
</feature>
<dbReference type="GO" id="GO:0061630">
    <property type="term" value="F:ubiquitin protein ligase activity"/>
    <property type="evidence" value="ECO:0007669"/>
    <property type="project" value="InterPro"/>
</dbReference>
<keyword evidence="9" id="KW-1185">Reference proteome</keyword>
<dbReference type="SMART" id="SM00184">
    <property type="entry name" value="RING"/>
    <property type="match status" value="1"/>
</dbReference>
<evidence type="ECO:0000256" key="6">
    <source>
        <dbReference type="SAM" id="Phobius"/>
    </source>
</evidence>